<feature type="domain" description="ChsH2 rubredoxin-like zinc ribbon" evidence="2">
    <location>
        <begin position="8"/>
        <end position="43"/>
    </location>
</feature>
<dbReference type="InterPro" id="IPR002878">
    <property type="entry name" value="ChsH2_C"/>
</dbReference>
<evidence type="ECO:0008006" key="5">
    <source>
        <dbReference type="Google" id="ProtNLM"/>
    </source>
</evidence>
<dbReference type="InterPro" id="IPR022002">
    <property type="entry name" value="ChsH2_Znr"/>
</dbReference>
<dbReference type="SUPFAM" id="SSF50249">
    <property type="entry name" value="Nucleic acid-binding proteins"/>
    <property type="match status" value="1"/>
</dbReference>
<feature type="domain" description="ChsH2 C-terminal OB-fold" evidence="1">
    <location>
        <begin position="47"/>
        <end position="110"/>
    </location>
</feature>
<dbReference type="EMBL" id="BLAD01000111">
    <property type="protein sequence ID" value="GES05766.1"/>
    <property type="molecule type" value="Genomic_DNA"/>
</dbReference>
<sequence length="119" mass="13071">MSPYAPYWEACRRGELVIQTCTACAHRIHLPAADCPRCGSTALTWASVLGHGTVHTFTVVHRSFVASHRGREPYTLAWVDLPEGVRVFGSVVGCAPEDVRIGLPVTLTFEDDLPVWRPA</sequence>
<dbReference type="Gene3D" id="6.10.30.10">
    <property type="match status" value="1"/>
</dbReference>
<gene>
    <name evidence="3" type="ORF">Acor_78350</name>
</gene>
<reference evidence="3 4" key="1">
    <citation type="submission" date="2019-10" db="EMBL/GenBank/DDBJ databases">
        <title>Whole genome shotgun sequence of Acrocarpospora corrugata NBRC 13972.</title>
        <authorList>
            <person name="Ichikawa N."/>
            <person name="Kimura A."/>
            <person name="Kitahashi Y."/>
            <person name="Komaki H."/>
            <person name="Oguchi A."/>
        </authorList>
    </citation>
    <scope>NUCLEOTIDE SEQUENCE [LARGE SCALE GENOMIC DNA]</scope>
    <source>
        <strain evidence="3 4">NBRC 13972</strain>
    </source>
</reference>
<evidence type="ECO:0000313" key="3">
    <source>
        <dbReference type="EMBL" id="GES05766.1"/>
    </source>
</evidence>
<comment type="caution">
    <text evidence="3">The sequence shown here is derived from an EMBL/GenBank/DDBJ whole genome shotgun (WGS) entry which is preliminary data.</text>
</comment>
<evidence type="ECO:0000313" key="4">
    <source>
        <dbReference type="Proteomes" id="UP000334990"/>
    </source>
</evidence>
<proteinExistence type="predicted"/>
<dbReference type="AlphaFoldDB" id="A0A5M3WAE5"/>
<dbReference type="RefSeq" id="WP_155341741.1">
    <property type="nucleotide sequence ID" value="NZ_BAAABN010000009.1"/>
</dbReference>
<dbReference type="OrthoDB" id="7470921at2"/>
<protein>
    <recommendedName>
        <fullName evidence="5">DUF35 domain-containing protein</fullName>
    </recommendedName>
</protein>
<organism evidence="3 4">
    <name type="scientific">Acrocarpospora corrugata</name>
    <dbReference type="NCBI Taxonomy" id="35763"/>
    <lineage>
        <taxon>Bacteria</taxon>
        <taxon>Bacillati</taxon>
        <taxon>Actinomycetota</taxon>
        <taxon>Actinomycetes</taxon>
        <taxon>Streptosporangiales</taxon>
        <taxon>Streptosporangiaceae</taxon>
        <taxon>Acrocarpospora</taxon>
    </lineage>
</organism>
<dbReference type="InterPro" id="IPR052513">
    <property type="entry name" value="Thioester_dehydratase-like"/>
</dbReference>
<evidence type="ECO:0000259" key="2">
    <source>
        <dbReference type="Pfam" id="PF12172"/>
    </source>
</evidence>
<name>A0A5M3WAE5_9ACTN</name>
<keyword evidence="4" id="KW-1185">Reference proteome</keyword>
<dbReference type="Proteomes" id="UP000334990">
    <property type="component" value="Unassembled WGS sequence"/>
</dbReference>
<evidence type="ECO:0000259" key="1">
    <source>
        <dbReference type="Pfam" id="PF01796"/>
    </source>
</evidence>
<accession>A0A5M3WAE5</accession>
<dbReference type="Pfam" id="PF01796">
    <property type="entry name" value="OB_ChsH2_C"/>
    <property type="match status" value="1"/>
</dbReference>
<dbReference type="Pfam" id="PF12172">
    <property type="entry name" value="zf-ChsH2"/>
    <property type="match status" value="1"/>
</dbReference>
<dbReference type="PANTHER" id="PTHR34075:SF5">
    <property type="entry name" value="BLR3430 PROTEIN"/>
    <property type="match status" value="1"/>
</dbReference>
<dbReference type="PANTHER" id="PTHR34075">
    <property type="entry name" value="BLR3430 PROTEIN"/>
    <property type="match status" value="1"/>
</dbReference>
<dbReference type="InterPro" id="IPR012340">
    <property type="entry name" value="NA-bd_OB-fold"/>
</dbReference>